<dbReference type="Pfam" id="PF00171">
    <property type="entry name" value="Aldedh"/>
    <property type="match status" value="1"/>
</dbReference>
<reference evidence="4 5" key="1">
    <citation type="submission" date="2020-08" db="EMBL/GenBank/DDBJ databases">
        <title>Genomic Encyclopedia of Type Strains, Phase IV (KMG-IV): sequencing the most valuable type-strain genomes for metagenomic binning, comparative biology and taxonomic classification.</title>
        <authorList>
            <person name="Goeker M."/>
        </authorList>
    </citation>
    <scope>NUCLEOTIDE SEQUENCE [LARGE SCALE GENOMIC DNA]</scope>
    <source>
        <strain evidence="4 5">DSM 7465</strain>
    </source>
</reference>
<dbReference type="AlphaFoldDB" id="A0A840HWJ3"/>
<dbReference type="InterPro" id="IPR015590">
    <property type="entry name" value="Aldehyde_DH_dom"/>
</dbReference>
<dbReference type="GO" id="GO:0036243">
    <property type="term" value="F:succinate-semialdehyde dehydrogenase (NADP+) activity"/>
    <property type="evidence" value="ECO:0007669"/>
    <property type="project" value="UniProtKB-EC"/>
</dbReference>
<dbReference type="Proteomes" id="UP000575068">
    <property type="component" value="Unassembled WGS sequence"/>
</dbReference>
<dbReference type="PANTHER" id="PTHR43353">
    <property type="entry name" value="SUCCINATE-SEMIALDEHYDE DEHYDROGENASE, MITOCHONDRIAL"/>
    <property type="match status" value="1"/>
</dbReference>
<dbReference type="InterPro" id="IPR016163">
    <property type="entry name" value="Ald_DH_C"/>
</dbReference>
<dbReference type="Gene3D" id="3.40.605.10">
    <property type="entry name" value="Aldehyde Dehydrogenase, Chain A, domain 1"/>
    <property type="match status" value="1"/>
</dbReference>
<organism evidence="4 5">
    <name type="scientific">Rhizorhapis suberifaciens</name>
    <name type="common">corky root of lettuce</name>
    <dbReference type="NCBI Taxonomy" id="13656"/>
    <lineage>
        <taxon>Bacteria</taxon>
        <taxon>Pseudomonadati</taxon>
        <taxon>Pseudomonadota</taxon>
        <taxon>Alphaproteobacteria</taxon>
        <taxon>Sphingomonadales</taxon>
        <taxon>Sphingomonadaceae</taxon>
        <taxon>Rhizorhapis</taxon>
    </lineage>
</organism>
<evidence type="ECO:0000313" key="5">
    <source>
        <dbReference type="Proteomes" id="UP000575068"/>
    </source>
</evidence>
<dbReference type="SUPFAM" id="SSF53720">
    <property type="entry name" value="ALDH-like"/>
    <property type="match status" value="1"/>
</dbReference>
<dbReference type="RefSeq" id="WP_184475575.1">
    <property type="nucleotide sequence ID" value="NZ_JACHOV010000007.1"/>
</dbReference>
<proteinExistence type="inferred from homology"/>
<dbReference type="CDD" id="cd07103">
    <property type="entry name" value="ALDH_F5_SSADH_GabD"/>
    <property type="match status" value="1"/>
</dbReference>
<dbReference type="GO" id="GO:0009450">
    <property type="term" value="P:gamma-aminobutyric acid catabolic process"/>
    <property type="evidence" value="ECO:0007669"/>
    <property type="project" value="TreeGrafter"/>
</dbReference>
<feature type="domain" description="Aldehyde dehydrogenase" evidence="3">
    <location>
        <begin position="20"/>
        <end position="473"/>
    </location>
</feature>
<sequence length="477" mass="51157">MTTYPPLHMVIDGERVARAGRETFTVVNPATGEPIGELPIATTADLDRALEAAQRGFRRWRNSTPQERAEVLNGAARLMVERADELARIATLEQGKTFAEARMEVMMNVGLFHFYAAELSRNYGRVLVRPHGTQSVVVKEPVGPVAAFAPWNFPLGNPGRKLGGPIAAGCSVILKAAEETPASALGVLQCLLDAGLPGDVAHAVFGVPDMVSRHLLASPIIRKLSFTGSTVVGKHLMKLAADDMKRTTLELGGHGPVLVFDDVNVDQVLDTMVPAKYRNAGQVCVSPTRFIVQEGIYDRFVSGFAERAAALKVGDGLNPASQMGPMANARRPEAMDQLIGDAVQKGAKLHAGGKRLGNRGFFYAPTVLSDIPLDARIMNEEPFGPVALLNPFGREDDMIAEANRLPYGLAAYAWTTDAARRKRLAREIETGMMGINTNAIGAPDAPFGGVKWSGHGHESGPEGLDAYLVTKAVHEGL</sequence>
<dbReference type="Gene3D" id="3.40.309.10">
    <property type="entry name" value="Aldehyde Dehydrogenase, Chain A, domain 2"/>
    <property type="match status" value="1"/>
</dbReference>
<dbReference type="FunFam" id="3.40.605.10:FF:000007">
    <property type="entry name" value="NAD/NADP-dependent betaine aldehyde dehydrogenase"/>
    <property type="match status" value="1"/>
</dbReference>
<dbReference type="EC" id="1.2.1.20" evidence="4"/>
<name>A0A840HWJ3_9SPHN</name>
<dbReference type="InterPro" id="IPR050740">
    <property type="entry name" value="Aldehyde_DH_Superfamily"/>
</dbReference>
<dbReference type="EMBL" id="JACHOV010000007">
    <property type="protein sequence ID" value="MBB4641784.1"/>
    <property type="molecule type" value="Genomic_DNA"/>
</dbReference>
<dbReference type="GO" id="GO:0102810">
    <property type="term" value="F:glutarate-semialdehyde dehydrogenase (NADP+) activity"/>
    <property type="evidence" value="ECO:0007669"/>
    <property type="project" value="UniProtKB-EC"/>
</dbReference>
<comment type="caution">
    <text evidence="4">The sequence shown here is derived from an EMBL/GenBank/DDBJ whole genome shotgun (WGS) entry which is preliminary data.</text>
</comment>
<dbReference type="InterPro" id="IPR016161">
    <property type="entry name" value="Ald_DH/histidinol_DH"/>
</dbReference>
<evidence type="ECO:0000259" key="3">
    <source>
        <dbReference type="Pfam" id="PF00171"/>
    </source>
</evidence>
<dbReference type="FunFam" id="3.40.309.10:FF:000009">
    <property type="entry name" value="Aldehyde dehydrogenase A"/>
    <property type="match status" value="1"/>
</dbReference>
<keyword evidence="2 4" id="KW-0560">Oxidoreductase</keyword>
<evidence type="ECO:0000256" key="1">
    <source>
        <dbReference type="ARBA" id="ARBA00009986"/>
    </source>
</evidence>
<evidence type="ECO:0000256" key="2">
    <source>
        <dbReference type="ARBA" id="ARBA00023002"/>
    </source>
</evidence>
<dbReference type="EC" id="1.2.1.16" evidence="4"/>
<accession>A0A840HWJ3</accession>
<comment type="similarity">
    <text evidence="1">Belongs to the aldehyde dehydrogenase family.</text>
</comment>
<dbReference type="PANTHER" id="PTHR43353:SF5">
    <property type="entry name" value="SUCCINATE-SEMIALDEHYDE DEHYDROGENASE, MITOCHONDRIAL"/>
    <property type="match status" value="1"/>
</dbReference>
<dbReference type="GO" id="GO:0004777">
    <property type="term" value="F:succinate-semialdehyde dehydrogenase (NAD+) activity"/>
    <property type="evidence" value="ECO:0007669"/>
    <property type="project" value="TreeGrafter"/>
</dbReference>
<protein>
    <submittedName>
        <fullName evidence="4">Succinate-semialdehyde dehydrogenase/glutarate-semialdehyde dehydrogenase</fullName>
        <ecNumber evidence="4">1.2.1.16</ecNumber>
        <ecNumber evidence="4">1.2.1.20</ecNumber>
        <ecNumber evidence="4">1.2.1.79</ecNumber>
    </submittedName>
</protein>
<dbReference type="EC" id="1.2.1.79" evidence="4"/>
<gene>
    <name evidence="4" type="ORF">HNQ99_002097</name>
</gene>
<evidence type="ECO:0000313" key="4">
    <source>
        <dbReference type="EMBL" id="MBB4641784.1"/>
    </source>
</evidence>
<keyword evidence="5" id="KW-1185">Reference proteome</keyword>
<dbReference type="InterPro" id="IPR016162">
    <property type="entry name" value="Ald_DH_N"/>
</dbReference>